<feature type="domain" description="AIG1-type G" evidence="5">
    <location>
        <begin position="22"/>
        <end position="227"/>
    </location>
</feature>
<evidence type="ECO:0000256" key="3">
    <source>
        <dbReference type="ARBA" id="ARBA00023134"/>
    </source>
</evidence>
<sequence length="421" mass="48821">MVSREDGKVGYRFHESGNAYFDKEIRLVLLGKTGCGKSATGNTIFGSVKFQSKLSGISVTHVCSQDYTIRFSKKIVIVDTPGIFDTSESNENVQEEINKCIGITSPGPHAFILVLNIVERFTEEEERTVDHFVKHFGDDIYKYFIVLFTRKNELDANNTTLREHINSCPPKLQKFIHKCGNRVIAFENKVKGVEQDTQVKELLKIIEKNVSENGGRFYTNEKYNTAEQKIKAIEEKRFREVEEKLVEDFLTSIRETKQGVKKLATHFEELGVTPKQKCKVNDDYDKVDKNVTEKFKGVNTLKNQFEMLKSKEEENEPAYSSIDEIKERKAEVTKRKATQENDFASLERRREKREPRVVETYDGKPLRDSLRLCHLPGNQGEEIKRELEEKLRLEKGKVRDEIRKEIEHKRRSVSWNSCIIL</sequence>
<dbReference type="PANTHER" id="PTHR10903">
    <property type="entry name" value="GTPASE, IMAP FAMILY MEMBER-RELATED"/>
    <property type="match status" value="1"/>
</dbReference>
<protein>
    <submittedName>
        <fullName evidence="7 8">GTPase IMAP family member 4-like</fullName>
    </submittedName>
</protein>
<comment type="similarity">
    <text evidence="1">Belongs to the TRAFAC class TrmE-Era-EngA-EngB-Septin-like GTPase superfamily. AIG1/Toc34/Toc159-like paraseptin GTPase family. IAN subfamily.</text>
</comment>
<dbReference type="InterPro" id="IPR006703">
    <property type="entry name" value="G_AIG1"/>
</dbReference>
<dbReference type="KEGG" id="cvn:111109667"/>
<dbReference type="InterPro" id="IPR045058">
    <property type="entry name" value="GIMA/IAN/Toc"/>
</dbReference>
<dbReference type="PANTHER" id="PTHR10903:SF184">
    <property type="entry name" value="GTP-BINDING PROTEIN A"/>
    <property type="match status" value="1"/>
</dbReference>
<dbReference type="AlphaFoldDB" id="A0A8B8BFL8"/>
<dbReference type="Pfam" id="PF04548">
    <property type="entry name" value="AIG1"/>
    <property type="match status" value="1"/>
</dbReference>
<evidence type="ECO:0000259" key="5">
    <source>
        <dbReference type="PROSITE" id="PS51720"/>
    </source>
</evidence>
<dbReference type="GeneID" id="111109667"/>
<dbReference type="FunFam" id="3.40.50.300:FF:000366">
    <property type="entry name" value="GTPase, IMAP family member 2"/>
    <property type="match status" value="1"/>
</dbReference>
<evidence type="ECO:0000313" key="8">
    <source>
        <dbReference type="RefSeq" id="XP_022301589.1"/>
    </source>
</evidence>
<dbReference type="RefSeq" id="XP_022301589.1">
    <property type="nucleotide sequence ID" value="XM_022445881.1"/>
</dbReference>
<evidence type="ECO:0000313" key="7">
    <source>
        <dbReference type="RefSeq" id="XP_022301588.1"/>
    </source>
</evidence>
<dbReference type="OrthoDB" id="431287at2759"/>
<reference evidence="7 8" key="1">
    <citation type="submission" date="2025-04" db="UniProtKB">
        <authorList>
            <consortium name="RefSeq"/>
        </authorList>
    </citation>
    <scope>IDENTIFICATION</scope>
    <source>
        <tissue evidence="7 8">Whole sample</tissue>
    </source>
</reference>
<evidence type="ECO:0000256" key="1">
    <source>
        <dbReference type="ARBA" id="ARBA00008535"/>
    </source>
</evidence>
<evidence type="ECO:0000256" key="2">
    <source>
        <dbReference type="ARBA" id="ARBA00022741"/>
    </source>
</evidence>
<accession>A0A8B8BFL8</accession>
<dbReference type="InterPro" id="IPR027417">
    <property type="entry name" value="P-loop_NTPase"/>
</dbReference>
<keyword evidence="6" id="KW-1185">Reference proteome</keyword>
<dbReference type="RefSeq" id="XP_022301588.1">
    <property type="nucleotide sequence ID" value="XM_022445880.1"/>
</dbReference>
<organism evidence="6 8">
    <name type="scientific">Crassostrea virginica</name>
    <name type="common">Eastern oyster</name>
    <dbReference type="NCBI Taxonomy" id="6565"/>
    <lineage>
        <taxon>Eukaryota</taxon>
        <taxon>Metazoa</taxon>
        <taxon>Spiralia</taxon>
        <taxon>Lophotrochozoa</taxon>
        <taxon>Mollusca</taxon>
        <taxon>Bivalvia</taxon>
        <taxon>Autobranchia</taxon>
        <taxon>Pteriomorphia</taxon>
        <taxon>Ostreida</taxon>
        <taxon>Ostreoidea</taxon>
        <taxon>Ostreidae</taxon>
        <taxon>Crassostrea</taxon>
    </lineage>
</organism>
<dbReference type="Gene3D" id="3.40.50.300">
    <property type="entry name" value="P-loop containing nucleotide triphosphate hydrolases"/>
    <property type="match status" value="1"/>
</dbReference>
<feature type="coiled-coil region" evidence="4">
    <location>
        <begin position="322"/>
        <end position="354"/>
    </location>
</feature>
<name>A0A8B8BFL8_CRAVI</name>
<gene>
    <name evidence="7 8" type="primary">LOC111109667</name>
</gene>
<dbReference type="SUPFAM" id="SSF52540">
    <property type="entry name" value="P-loop containing nucleoside triphosphate hydrolases"/>
    <property type="match status" value="1"/>
</dbReference>
<dbReference type="GO" id="GO:0005525">
    <property type="term" value="F:GTP binding"/>
    <property type="evidence" value="ECO:0007669"/>
    <property type="project" value="UniProtKB-KW"/>
</dbReference>
<keyword evidence="4" id="KW-0175">Coiled coil</keyword>
<keyword evidence="2" id="KW-0547">Nucleotide-binding</keyword>
<evidence type="ECO:0000256" key="4">
    <source>
        <dbReference type="SAM" id="Coils"/>
    </source>
</evidence>
<proteinExistence type="inferred from homology"/>
<dbReference type="PROSITE" id="PS51720">
    <property type="entry name" value="G_AIG1"/>
    <property type="match status" value="1"/>
</dbReference>
<evidence type="ECO:0000313" key="6">
    <source>
        <dbReference type="Proteomes" id="UP000694844"/>
    </source>
</evidence>
<dbReference type="Proteomes" id="UP000694844">
    <property type="component" value="Chromosome 8"/>
</dbReference>
<keyword evidence="3" id="KW-0342">GTP-binding</keyword>